<evidence type="ECO:0000313" key="2">
    <source>
        <dbReference type="EMBL" id="GAA0614289.1"/>
    </source>
</evidence>
<sequence>MKEKLQRVGTSYLPVTDVELSAKWYAGKLGAEVNYQDAEKAIVNFADQSFFLVKAGANQSANFYDADGQEHFSMTVEVNGMNALEAVRTELIQNGVKTGQIEDRGHPGKNFVFYDPDGNKFDVWSELNLEFKKLHNLERV</sequence>
<dbReference type="InterPro" id="IPR037523">
    <property type="entry name" value="VOC_core"/>
</dbReference>
<gene>
    <name evidence="2" type="ORF">GCM10009001_34450</name>
</gene>
<dbReference type="InterPro" id="IPR004360">
    <property type="entry name" value="Glyas_Fos-R_dOase_dom"/>
</dbReference>
<accession>A0ABN1GM03</accession>
<evidence type="ECO:0000313" key="3">
    <source>
        <dbReference type="Proteomes" id="UP001500866"/>
    </source>
</evidence>
<comment type="caution">
    <text evidence="2">The sequence shown here is derived from an EMBL/GenBank/DDBJ whole genome shotgun (WGS) entry which is preliminary data.</text>
</comment>
<dbReference type="RefSeq" id="WP_343815997.1">
    <property type="nucleotide sequence ID" value="NZ_BAAADS010000025.1"/>
</dbReference>
<dbReference type="InterPro" id="IPR029068">
    <property type="entry name" value="Glyas_Bleomycin-R_OHBP_Dase"/>
</dbReference>
<feature type="domain" description="VOC" evidence="1">
    <location>
        <begin position="4"/>
        <end position="126"/>
    </location>
</feature>
<dbReference type="Gene3D" id="3.10.180.10">
    <property type="entry name" value="2,3-Dihydroxybiphenyl 1,2-Dioxygenase, domain 1"/>
    <property type="match status" value="1"/>
</dbReference>
<dbReference type="Pfam" id="PF00903">
    <property type="entry name" value="Glyoxalase"/>
    <property type="match status" value="1"/>
</dbReference>
<dbReference type="PROSITE" id="PS51819">
    <property type="entry name" value="VOC"/>
    <property type="match status" value="1"/>
</dbReference>
<dbReference type="EMBL" id="BAAADS010000025">
    <property type="protein sequence ID" value="GAA0614289.1"/>
    <property type="molecule type" value="Genomic_DNA"/>
</dbReference>
<protein>
    <recommendedName>
        <fullName evidence="1">VOC domain-containing protein</fullName>
    </recommendedName>
</protein>
<organism evidence="2 3">
    <name type="scientific">Virgibacillus siamensis</name>
    <dbReference type="NCBI Taxonomy" id="480071"/>
    <lineage>
        <taxon>Bacteria</taxon>
        <taxon>Bacillati</taxon>
        <taxon>Bacillota</taxon>
        <taxon>Bacilli</taxon>
        <taxon>Bacillales</taxon>
        <taxon>Bacillaceae</taxon>
        <taxon>Virgibacillus</taxon>
    </lineage>
</organism>
<name>A0ABN1GM03_9BACI</name>
<dbReference type="Proteomes" id="UP001500866">
    <property type="component" value="Unassembled WGS sequence"/>
</dbReference>
<evidence type="ECO:0000259" key="1">
    <source>
        <dbReference type="PROSITE" id="PS51819"/>
    </source>
</evidence>
<keyword evidence="3" id="KW-1185">Reference proteome</keyword>
<proteinExistence type="predicted"/>
<reference evidence="2 3" key="1">
    <citation type="journal article" date="2019" name="Int. J. Syst. Evol. Microbiol.">
        <title>The Global Catalogue of Microorganisms (GCM) 10K type strain sequencing project: providing services to taxonomists for standard genome sequencing and annotation.</title>
        <authorList>
            <consortium name="The Broad Institute Genomics Platform"/>
            <consortium name="The Broad Institute Genome Sequencing Center for Infectious Disease"/>
            <person name="Wu L."/>
            <person name="Ma J."/>
        </authorList>
    </citation>
    <scope>NUCLEOTIDE SEQUENCE [LARGE SCALE GENOMIC DNA]</scope>
    <source>
        <strain evidence="2 3">JCM 15395</strain>
    </source>
</reference>
<dbReference type="CDD" id="cd06587">
    <property type="entry name" value="VOC"/>
    <property type="match status" value="1"/>
</dbReference>
<dbReference type="SUPFAM" id="SSF54593">
    <property type="entry name" value="Glyoxalase/Bleomycin resistance protein/Dihydroxybiphenyl dioxygenase"/>
    <property type="match status" value="1"/>
</dbReference>